<proteinExistence type="predicted"/>
<dbReference type="InterPro" id="IPR002557">
    <property type="entry name" value="Chitin-bd_dom"/>
</dbReference>
<accession>A0AAW2GCU5</accession>
<dbReference type="PANTHER" id="PTHR22933">
    <property type="entry name" value="FI18007P1-RELATED"/>
    <property type="match status" value="1"/>
</dbReference>
<dbReference type="Proteomes" id="UP001430953">
    <property type="component" value="Unassembled WGS sequence"/>
</dbReference>
<evidence type="ECO:0000256" key="2">
    <source>
        <dbReference type="SAM" id="MobiDB-lite"/>
    </source>
</evidence>
<keyword evidence="3" id="KW-0812">Transmembrane</keyword>
<name>A0AAW2GCU5_9HYME</name>
<gene>
    <name evidence="5" type="ORF">PUN28_004495</name>
</gene>
<dbReference type="SUPFAM" id="SSF57625">
    <property type="entry name" value="Invertebrate chitin-binding proteins"/>
    <property type="match status" value="1"/>
</dbReference>
<dbReference type="InterPro" id="IPR036508">
    <property type="entry name" value="Chitin-bd_dom_sf"/>
</dbReference>
<keyword evidence="1" id="KW-0175">Coiled coil</keyword>
<dbReference type="Pfam" id="PF01607">
    <property type="entry name" value="CBM_14"/>
    <property type="match status" value="1"/>
</dbReference>
<feature type="domain" description="Chitin-binding type-2" evidence="4">
    <location>
        <begin position="496"/>
        <end position="559"/>
    </location>
</feature>
<dbReference type="GO" id="GO:0005576">
    <property type="term" value="C:extracellular region"/>
    <property type="evidence" value="ECO:0007669"/>
    <property type="project" value="InterPro"/>
</dbReference>
<dbReference type="GO" id="GO:0008061">
    <property type="term" value="F:chitin binding"/>
    <property type="evidence" value="ECO:0007669"/>
    <property type="project" value="InterPro"/>
</dbReference>
<reference evidence="5 6" key="1">
    <citation type="submission" date="2023-03" db="EMBL/GenBank/DDBJ databases">
        <title>High recombination rates correlate with genetic variation in Cardiocondyla obscurior ants.</title>
        <authorList>
            <person name="Errbii M."/>
        </authorList>
    </citation>
    <scope>NUCLEOTIDE SEQUENCE [LARGE SCALE GENOMIC DNA]</scope>
    <source>
        <strain evidence="5">Alpha-2009</strain>
        <tissue evidence="5">Whole body</tissue>
    </source>
</reference>
<evidence type="ECO:0000256" key="3">
    <source>
        <dbReference type="SAM" id="Phobius"/>
    </source>
</evidence>
<dbReference type="PANTHER" id="PTHR22933:SF32">
    <property type="entry name" value="MIND THE GAP, ISOFORM E"/>
    <property type="match status" value="1"/>
</dbReference>
<dbReference type="AlphaFoldDB" id="A0AAW2GCU5"/>
<feature type="coiled-coil region" evidence="1">
    <location>
        <begin position="207"/>
        <end position="237"/>
    </location>
</feature>
<sequence length="603" mass="66911">MNHVDHHFGFNGSDKTVHGFVFFFFFLSLPVLLAGCTWREALGTCVFQSDFGFVLNCAFKKSGLFRVRNLGGVKGYVGLGFSIGDELGFTQSLSNLESAKRRSVQSNRVNGIALNPLSTTNNRDDVRGSSVNTRQVVPPFKPLPIGTVRPMSQQPERQKLIVNATALKMAQVMPAMQQEALRQHHERIHQENKLKQQQRIQQEALALQILKQQRLQQQEAMRQQQMQQQKIQQQKQQQQMLAQRQQIMAVENKKDQLVQPQIIAMAGSLPKLPVIAAIPPVGMVNPEILPASPASKATANLIATSAGLPPFIAMPQSSAKITDRISGSGTLLQDSDNEVSKDDFTQLPLPNDDITASVNEMTLLSLQPISANDASQSLPLQQNEKRQSLPLPNNLPSLAPIQGMETSLKALAEASNITLEALEAAILLRQQQLLKKQQGPTTSTSTTTTSTMAPLKNKYSSGTTKVMNAPREYYPVGYDKNFDDNFASRVDLPDTSFYCGDQKHFPGLYADEDLGCMVFHVCALTDDGLIMKSFLCPESTLFDQTILKCNWWFYVDCKSSKNLYDSNIPISKSYQLMKALAFFSAYKNHENSTTSAEESENNS</sequence>
<evidence type="ECO:0000313" key="5">
    <source>
        <dbReference type="EMBL" id="KAL0125393.1"/>
    </source>
</evidence>
<dbReference type="Gene3D" id="2.170.140.10">
    <property type="entry name" value="Chitin binding domain"/>
    <property type="match status" value="1"/>
</dbReference>
<evidence type="ECO:0000313" key="6">
    <source>
        <dbReference type="Proteomes" id="UP001430953"/>
    </source>
</evidence>
<feature type="region of interest" description="Disordered" evidence="2">
    <location>
        <begin position="376"/>
        <end position="396"/>
    </location>
</feature>
<evidence type="ECO:0000259" key="4">
    <source>
        <dbReference type="PROSITE" id="PS50940"/>
    </source>
</evidence>
<keyword evidence="3" id="KW-1133">Transmembrane helix</keyword>
<comment type="caution">
    <text evidence="5">The sequence shown here is derived from an EMBL/GenBank/DDBJ whole genome shotgun (WGS) entry which is preliminary data.</text>
</comment>
<protein>
    <recommendedName>
        <fullName evidence="4">Chitin-binding type-2 domain-containing protein</fullName>
    </recommendedName>
</protein>
<feature type="transmembrane region" description="Helical" evidence="3">
    <location>
        <begin position="20"/>
        <end position="38"/>
    </location>
</feature>
<dbReference type="PROSITE" id="PS50940">
    <property type="entry name" value="CHIT_BIND_II"/>
    <property type="match status" value="1"/>
</dbReference>
<dbReference type="EMBL" id="JADYXP020000004">
    <property type="protein sequence ID" value="KAL0125393.1"/>
    <property type="molecule type" value="Genomic_DNA"/>
</dbReference>
<keyword evidence="6" id="KW-1185">Reference proteome</keyword>
<feature type="region of interest" description="Disordered" evidence="2">
    <location>
        <begin position="114"/>
        <end position="135"/>
    </location>
</feature>
<keyword evidence="3" id="KW-0472">Membrane</keyword>
<organism evidence="5 6">
    <name type="scientific">Cardiocondyla obscurior</name>
    <dbReference type="NCBI Taxonomy" id="286306"/>
    <lineage>
        <taxon>Eukaryota</taxon>
        <taxon>Metazoa</taxon>
        <taxon>Ecdysozoa</taxon>
        <taxon>Arthropoda</taxon>
        <taxon>Hexapoda</taxon>
        <taxon>Insecta</taxon>
        <taxon>Pterygota</taxon>
        <taxon>Neoptera</taxon>
        <taxon>Endopterygota</taxon>
        <taxon>Hymenoptera</taxon>
        <taxon>Apocrita</taxon>
        <taxon>Aculeata</taxon>
        <taxon>Formicoidea</taxon>
        <taxon>Formicidae</taxon>
        <taxon>Myrmicinae</taxon>
        <taxon>Cardiocondyla</taxon>
    </lineage>
</organism>
<dbReference type="InterPro" id="IPR052976">
    <property type="entry name" value="Scoloptoxin-like"/>
</dbReference>
<evidence type="ECO:0000256" key="1">
    <source>
        <dbReference type="SAM" id="Coils"/>
    </source>
</evidence>